<feature type="transmembrane region" description="Helical" evidence="1">
    <location>
        <begin position="218"/>
        <end position="240"/>
    </location>
</feature>
<proteinExistence type="predicted"/>
<accession>A0A087UB58</accession>
<dbReference type="AlphaFoldDB" id="A0A087UB58"/>
<evidence type="ECO:0000259" key="2">
    <source>
        <dbReference type="Pfam" id="PF25085"/>
    </source>
</evidence>
<dbReference type="OrthoDB" id="188749at2759"/>
<name>A0A087UB58_STEMI</name>
<feature type="domain" description="DUF7802" evidence="2">
    <location>
        <begin position="22"/>
        <end position="403"/>
    </location>
</feature>
<dbReference type="PANTHER" id="PTHR35982:SF1">
    <property type="entry name" value="SPIROCYCLASE, AVEC FAMILY"/>
    <property type="match status" value="1"/>
</dbReference>
<dbReference type="Pfam" id="PF25085">
    <property type="entry name" value="DUF7802"/>
    <property type="match status" value="1"/>
</dbReference>
<dbReference type="InterPro" id="IPR056704">
    <property type="entry name" value="DUF7802"/>
</dbReference>
<keyword evidence="1" id="KW-0472">Membrane</keyword>
<feature type="transmembrane region" description="Helical" evidence="1">
    <location>
        <begin position="178"/>
        <end position="197"/>
    </location>
</feature>
<feature type="transmembrane region" description="Helical" evidence="1">
    <location>
        <begin position="108"/>
        <end position="127"/>
    </location>
</feature>
<feature type="transmembrane region" description="Helical" evidence="1">
    <location>
        <begin position="391"/>
        <end position="414"/>
    </location>
</feature>
<evidence type="ECO:0000256" key="1">
    <source>
        <dbReference type="SAM" id="Phobius"/>
    </source>
</evidence>
<dbReference type="PANTHER" id="PTHR35982">
    <property type="entry name" value="AGAP005361-PA"/>
    <property type="match status" value="1"/>
</dbReference>
<keyword evidence="4" id="KW-1185">Reference proteome</keyword>
<keyword evidence="1" id="KW-0812">Transmembrane</keyword>
<evidence type="ECO:0000313" key="3">
    <source>
        <dbReference type="EMBL" id="KFM74597.1"/>
    </source>
</evidence>
<feature type="transmembrane region" description="Helical" evidence="1">
    <location>
        <begin position="246"/>
        <end position="263"/>
    </location>
</feature>
<dbReference type="OMA" id="LWWYHQG"/>
<keyword evidence="1" id="KW-1133">Transmembrane helix</keyword>
<gene>
    <name evidence="3" type="ORF">X975_02596</name>
</gene>
<dbReference type="Proteomes" id="UP000054359">
    <property type="component" value="Unassembled WGS sequence"/>
</dbReference>
<feature type="transmembrane region" description="Helical" evidence="1">
    <location>
        <begin position="39"/>
        <end position="56"/>
    </location>
</feature>
<reference evidence="3 4" key="1">
    <citation type="submission" date="2013-11" db="EMBL/GenBank/DDBJ databases">
        <title>Genome sequencing of Stegodyphus mimosarum.</title>
        <authorList>
            <person name="Bechsgaard J."/>
        </authorList>
    </citation>
    <scope>NUCLEOTIDE SEQUENCE [LARGE SCALE GENOMIC DNA]</scope>
</reference>
<feature type="non-terminal residue" evidence="3">
    <location>
        <position position="431"/>
    </location>
</feature>
<feature type="transmembrane region" description="Helical" evidence="1">
    <location>
        <begin position="139"/>
        <end position="166"/>
    </location>
</feature>
<protein>
    <recommendedName>
        <fullName evidence="2">DUF7802 domain-containing protein</fullName>
    </recommendedName>
</protein>
<organism evidence="3 4">
    <name type="scientific">Stegodyphus mimosarum</name>
    <name type="common">African social velvet spider</name>
    <dbReference type="NCBI Taxonomy" id="407821"/>
    <lineage>
        <taxon>Eukaryota</taxon>
        <taxon>Metazoa</taxon>
        <taxon>Ecdysozoa</taxon>
        <taxon>Arthropoda</taxon>
        <taxon>Chelicerata</taxon>
        <taxon>Arachnida</taxon>
        <taxon>Araneae</taxon>
        <taxon>Araneomorphae</taxon>
        <taxon>Entelegynae</taxon>
        <taxon>Eresoidea</taxon>
        <taxon>Eresidae</taxon>
        <taxon>Stegodyphus</taxon>
    </lineage>
</organism>
<dbReference type="EMBL" id="KK119068">
    <property type="protein sequence ID" value="KFM74597.1"/>
    <property type="molecule type" value="Genomic_DNA"/>
</dbReference>
<sequence>MESKLKIPTIANFTPEVRPLSSDWFISFKDLRVLWEDNWFAVVLEIAGAVLLYQVFRHAKRTDNHSLYLVLASLFATTCFEILPIIPRPGYQLWWYHQGAVNILKQRVPSYVITFYALFHYAAYNLTRRSNLPELTRSLVTAVCAVLTVFPWLWLAPRLLLIFMHFDDPVFKHKFLDVPYIQLVVLTLLFFHTTHLYQQNYDEIVGHDESFYNLVRCSFQTGLVSAIYAIVEQYLLYILFNLTMKLPTGVCLCVALLVLGILAKKELQSMQIKSYSISDVLTPLKRKEFWTIVAAFAFVSALPLWLNISNLKSTSDKLELGPCNLTHDVSNTSPLEITRRRYICPDDVHHLHFDFHCVPRSELQNAVKAKTRHYTVCGKSLEHPYQVAKYMVIYSIICLSSFYFSMLFSFNFGVQKEIHKGQDNIVKGKAL</sequence>
<feature type="transmembrane region" description="Helical" evidence="1">
    <location>
        <begin position="68"/>
        <end position="88"/>
    </location>
</feature>
<evidence type="ECO:0000313" key="4">
    <source>
        <dbReference type="Proteomes" id="UP000054359"/>
    </source>
</evidence>
<feature type="transmembrane region" description="Helical" evidence="1">
    <location>
        <begin position="289"/>
        <end position="308"/>
    </location>
</feature>